<dbReference type="InterPro" id="IPR029021">
    <property type="entry name" value="Prot-tyrosine_phosphatase-like"/>
</dbReference>
<gene>
    <name evidence="6" type="primary">LOC108671347</name>
</gene>
<dbReference type="SUPFAM" id="SSF52799">
    <property type="entry name" value="(Phosphotyrosine protein) phosphatases II"/>
    <property type="match status" value="1"/>
</dbReference>
<dbReference type="Proteomes" id="UP000694843">
    <property type="component" value="Unplaced"/>
</dbReference>
<protein>
    <submittedName>
        <fullName evidence="6">Receptor-type tyrosine-protein phosphatase delta-like</fullName>
    </submittedName>
</protein>
<keyword evidence="5" id="KW-1185">Reference proteome</keyword>
<dbReference type="PANTHER" id="PTHR46957:SF3">
    <property type="entry name" value="CYTOKINE RECEPTOR"/>
    <property type="match status" value="1"/>
</dbReference>
<dbReference type="CDD" id="cd00063">
    <property type="entry name" value="FN3"/>
    <property type="match status" value="3"/>
</dbReference>
<keyword evidence="1" id="KW-0378">Hydrolase</keyword>
<feature type="domain" description="Fibronectin type-III" evidence="4">
    <location>
        <begin position="10"/>
        <end position="101"/>
    </location>
</feature>
<feature type="region of interest" description="Disordered" evidence="2">
    <location>
        <begin position="84"/>
        <end position="110"/>
    </location>
</feature>
<organism evidence="5 6">
    <name type="scientific">Hyalella azteca</name>
    <name type="common">Amphipod</name>
    <dbReference type="NCBI Taxonomy" id="294128"/>
    <lineage>
        <taxon>Eukaryota</taxon>
        <taxon>Metazoa</taxon>
        <taxon>Ecdysozoa</taxon>
        <taxon>Arthropoda</taxon>
        <taxon>Crustacea</taxon>
        <taxon>Multicrustacea</taxon>
        <taxon>Malacostraca</taxon>
        <taxon>Eumalacostraca</taxon>
        <taxon>Peracarida</taxon>
        <taxon>Amphipoda</taxon>
        <taxon>Senticaudata</taxon>
        <taxon>Talitrida</taxon>
        <taxon>Talitroidea</taxon>
        <taxon>Hyalellidae</taxon>
        <taxon>Hyalella</taxon>
    </lineage>
</organism>
<dbReference type="RefSeq" id="XP_047739061.1">
    <property type="nucleotide sequence ID" value="XM_047883105.1"/>
</dbReference>
<dbReference type="GO" id="GO:0016020">
    <property type="term" value="C:membrane"/>
    <property type="evidence" value="ECO:0007669"/>
    <property type="project" value="UniProtKB-SubCell"/>
</dbReference>
<feature type="non-terminal residue" evidence="6">
    <location>
        <position position="498"/>
    </location>
</feature>
<feature type="domain" description="Fibronectin type-III" evidence="4">
    <location>
        <begin position="201"/>
        <end position="297"/>
    </location>
</feature>
<dbReference type="InterPro" id="IPR050713">
    <property type="entry name" value="RTP_Phos/Ushers"/>
</dbReference>
<dbReference type="InterPro" id="IPR000242">
    <property type="entry name" value="PTP_cat"/>
</dbReference>
<evidence type="ECO:0000313" key="6">
    <source>
        <dbReference type="RefSeq" id="XP_047739061.1"/>
    </source>
</evidence>
<evidence type="ECO:0000259" key="3">
    <source>
        <dbReference type="PROSITE" id="PS50055"/>
    </source>
</evidence>
<evidence type="ECO:0000256" key="1">
    <source>
        <dbReference type="ARBA" id="ARBA00022912"/>
    </source>
</evidence>
<keyword evidence="1" id="KW-0904">Protein phosphatase</keyword>
<dbReference type="Pfam" id="PF00041">
    <property type="entry name" value="fn3"/>
    <property type="match status" value="3"/>
</dbReference>
<dbReference type="AlphaFoldDB" id="A0A979FPN7"/>
<dbReference type="SUPFAM" id="SSF49265">
    <property type="entry name" value="Fibronectin type III"/>
    <property type="match status" value="2"/>
</dbReference>
<dbReference type="SMART" id="SM00060">
    <property type="entry name" value="FN3"/>
    <property type="match status" value="3"/>
</dbReference>
<evidence type="ECO:0000256" key="2">
    <source>
        <dbReference type="SAM" id="MobiDB-lite"/>
    </source>
</evidence>
<feature type="domain" description="Tyrosine-protein phosphatase" evidence="3">
    <location>
        <begin position="347"/>
        <end position="498"/>
    </location>
</feature>
<dbReference type="KEGG" id="hazt:108671347"/>
<evidence type="ECO:0000313" key="5">
    <source>
        <dbReference type="Proteomes" id="UP000694843"/>
    </source>
</evidence>
<dbReference type="PROSITE" id="PS50853">
    <property type="entry name" value="FN3"/>
    <property type="match status" value="3"/>
</dbReference>
<sequence>MVSEEDEPSAPLNLTFEAVTATSFTATWLKPTQENGQLGDYQVRWRSKGGRAKVQKVTETRLEITNLNACDAYNVTVAATTGAGPGNKIRSKKKTSEAVPPAGSHPKVSSVASRSVTLKWTKPATKCEVVNYTVVYGGQVMWGNHVTLEVNSAYSETTTINIAGLTPYSNYSFSVVAATAAGKGEPSLPSYCETLEDVPSAPTDLNIEALNSTSVLVTWQAPEEENGIIKYTIRWKLASNGSEADDDQIITTPGDSYECEVPDLTGCKTYDFFVSASTSRGEGARNTKQQKLRCAEGNIPLADQRYTQMSSDAGSQYEIPLLTPPPQPPPIYDEYPDVMSSGVSKEIIDEYNRLPKPTKKTTEASKPCNQFQNRYADVLPFDENRVKLKSGEYINASHIDGGFIATQDPQQTTEDDELFWSMVWEHQVSIIVRLSADDRNLGNNQMGCAPYLPLDRRWVFNNGIEASVKEKRQEEATHTTTTVVLVKTEGNLTLKKFK</sequence>
<dbReference type="PROSITE" id="PS50055">
    <property type="entry name" value="TYR_PHOSPHATASE_PTP"/>
    <property type="match status" value="1"/>
</dbReference>
<dbReference type="OrthoDB" id="5969272at2759"/>
<dbReference type="Gene3D" id="2.60.40.10">
    <property type="entry name" value="Immunoglobulins"/>
    <property type="match status" value="3"/>
</dbReference>
<dbReference type="GeneID" id="108671347"/>
<name>A0A979FPN7_HYAAZ</name>
<reference evidence="6" key="1">
    <citation type="submission" date="2025-08" db="UniProtKB">
        <authorList>
            <consortium name="RefSeq"/>
        </authorList>
    </citation>
    <scope>IDENTIFICATION</scope>
    <source>
        <tissue evidence="6">Whole organism</tissue>
    </source>
</reference>
<dbReference type="GO" id="GO:0004725">
    <property type="term" value="F:protein tyrosine phosphatase activity"/>
    <property type="evidence" value="ECO:0007669"/>
    <property type="project" value="InterPro"/>
</dbReference>
<dbReference type="Pfam" id="PF00102">
    <property type="entry name" value="Y_phosphatase"/>
    <property type="match status" value="1"/>
</dbReference>
<dbReference type="PANTHER" id="PTHR46957">
    <property type="entry name" value="CYTOKINE RECEPTOR"/>
    <property type="match status" value="1"/>
</dbReference>
<dbReference type="InterPro" id="IPR003961">
    <property type="entry name" value="FN3_dom"/>
</dbReference>
<accession>A0A979FPN7</accession>
<dbReference type="InterPro" id="IPR013783">
    <property type="entry name" value="Ig-like_fold"/>
</dbReference>
<proteinExistence type="predicted"/>
<dbReference type="SMART" id="SM00194">
    <property type="entry name" value="PTPc"/>
    <property type="match status" value="1"/>
</dbReference>
<evidence type="ECO:0000259" key="4">
    <source>
        <dbReference type="PROSITE" id="PS50853"/>
    </source>
</evidence>
<feature type="domain" description="Fibronectin type-III" evidence="4">
    <location>
        <begin position="102"/>
        <end position="197"/>
    </location>
</feature>
<dbReference type="Gene3D" id="3.90.190.10">
    <property type="entry name" value="Protein tyrosine phosphatase superfamily"/>
    <property type="match status" value="1"/>
</dbReference>
<dbReference type="InterPro" id="IPR036116">
    <property type="entry name" value="FN3_sf"/>
</dbReference>